<feature type="transmembrane region" description="Helical" evidence="5">
    <location>
        <begin position="101"/>
        <end position="121"/>
    </location>
</feature>
<keyword evidence="4 5" id="KW-0472">Membrane</keyword>
<sequence length="163" mass="17726">MAKCGVLMMFILGLISVGLIVACVSGNDWASSLFNNKPVRVGLWKRCTGHPGEDECVVLGDNVESWTQVVRALAVLTCLFSAIGTVLTLLLLIAKNLPSRYITWFFLCAAFAMSSSLVVFIIKIPTADAASENTKIGWCYIVGWVGVIFDLATFLFGFCADKF</sequence>
<keyword evidence="6" id="KW-0732">Signal</keyword>
<comment type="subcellular location">
    <subcellularLocation>
        <location evidence="1">Membrane</location>
        <topology evidence="1">Multi-pass membrane protein</topology>
    </subcellularLocation>
</comment>
<evidence type="ECO:0000256" key="3">
    <source>
        <dbReference type="ARBA" id="ARBA00022989"/>
    </source>
</evidence>
<dbReference type="InterPro" id="IPR050579">
    <property type="entry name" value="PMP-22/EMP/MP20-like"/>
</dbReference>
<organism evidence="7 8">
    <name type="scientific">Clytia hemisphaerica</name>
    <dbReference type="NCBI Taxonomy" id="252671"/>
    <lineage>
        <taxon>Eukaryota</taxon>
        <taxon>Metazoa</taxon>
        <taxon>Cnidaria</taxon>
        <taxon>Hydrozoa</taxon>
        <taxon>Hydroidolina</taxon>
        <taxon>Leptothecata</taxon>
        <taxon>Obeliida</taxon>
        <taxon>Clytiidae</taxon>
        <taxon>Clytia</taxon>
    </lineage>
</organism>
<dbReference type="GO" id="GO:0005886">
    <property type="term" value="C:plasma membrane"/>
    <property type="evidence" value="ECO:0007669"/>
    <property type="project" value="TreeGrafter"/>
</dbReference>
<dbReference type="Proteomes" id="UP000594262">
    <property type="component" value="Unplaced"/>
</dbReference>
<evidence type="ECO:0000256" key="6">
    <source>
        <dbReference type="SAM" id="SignalP"/>
    </source>
</evidence>
<evidence type="ECO:0000313" key="8">
    <source>
        <dbReference type="Proteomes" id="UP000594262"/>
    </source>
</evidence>
<dbReference type="EnsemblMetazoa" id="CLYHEMT006131.2">
    <property type="protein sequence ID" value="CLYHEMP006131.2"/>
    <property type="gene ID" value="CLYHEMG006131"/>
</dbReference>
<evidence type="ECO:0000256" key="2">
    <source>
        <dbReference type="ARBA" id="ARBA00022692"/>
    </source>
</evidence>
<feature type="signal peptide" evidence="6">
    <location>
        <begin position="1"/>
        <end position="26"/>
    </location>
</feature>
<protein>
    <submittedName>
        <fullName evidence="7">Uncharacterized protein</fullName>
    </submittedName>
</protein>
<evidence type="ECO:0000313" key="7">
    <source>
        <dbReference type="EnsemblMetazoa" id="CLYHEMP006131.2"/>
    </source>
</evidence>
<dbReference type="PANTHER" id="PTHR10671">
    <property type="entry name" value="EPITHELIAL MEMBRANE PROTEIN-RELATED"/>
    <property type="match status" value="1"/>
</dbReference>
<name>A0A7M5V1Z3_9CNID</name>
<proteinExistence type="predicted"/>
<dbReference type="PANTHER" id="PTHR10671:SF8">
    <property type="entry name" value="EPITHELIAL MEMBRANE PROTEIN 3"/>
    <property type="match status" value="1"/>
</dbReference>
<keyword evidence="8" id="KW-1185">Reference proteome</keyword>
<dbReference type="Pfam" id="PF00822">
    <property type="entry name" value="PMP22_Claudin"/>
    <property type="match status" value="1"/>
</dbReference>
<dbReference type="PROSITE" id="PS51257">
    <property type="entry name" value="PROKAR_LIPOPROTEIN"/>
    <property type="match status" value="1"/>
</dbReference>
<feature type="transmembrane region" description="Helical" evidence="5">
    <location>
        <begin position="72"/>
        <end position="94"/>
    </location>
</feature>
<evidence type="ECO:0000256" key="5">
    <source>
        <dbReference type="SAM" id="Phobius"/>
    </source>
</evidence>
<dbReference type="Gene3D" id="1.20.140.150">
    <property type="match status" value="1"/>
</dbReference>
<dbReference type="OrthoDB" id="259935at2759"/>
<feature type="transmembrane region" description="Helical" evidence="5">
    <location>
        <begin position="141"/>
        <end position="160"/>
    </location>
</feature>
<evidence type="ECO:0000256" key="4">
    <source>
        <dbReference type="ARBA" id="ARBA00023136"/>
    </source>
</evidence>
<accession>A0A7M5V1Z3</accession>
<reference evidence="7" key="1">
    <citation type="submission" date="2021-01" db="UniProtKB">
        <authorList>
            <consortium name="EnsemblMetazoa"/>
        </authorList>
    </citation>
    <scope>IDENTIFICATION</scope>
</reference>
<keyword evidence="3 5" id="KW-1133">Transmembrane helix</keyword>
<feature type="chain" id="PRO_5029856955" evidence="6">
    <location>
        <begin position="27"/>
        <end position="163"/>
    </location>
</feature>
<evidence type="ECO:0000256" key="1">
    <source>
        <dbReference type="ARBA" id="ARBA00004141"/>
    </source>
</evidence>
<dbReference type="AlphaFoldDB" id="A0A7M5V1Z3"/>
<dbReference type="InterPro" id="IPR004031">
    <property type="entry name" value="PMP22/EMP/MP20/Claudin"/>
</dbReference>
<keyword evidence="2 5" id="KW-0812">Transmembrane</keyword>